<dbReference type="RefSeq" id="YP_009042430.1">
    <property type="nucleotide sequence ID" value="NC_024354.1"/>
</dbReference>
<dbReference type="Proteomes" id="UP000026984">
    <property type="component" value="Segment"/>
</dbReference>
<keyword evidence="3" id="KW-1185">Reference proteome</keyword>
<proteinExistence type="predicted"/>
<sequence length="147" mass="16500">MFYAYVRQLPMVEGNLDLIRGDRLDYSCGSIRRAKADLWGFRAYVLEDKVRGVTYRVNQRGMVVETPSGPIAVPNPGELKHTPFAMTGDAGEINAFLTLCKNLVVEHKKRNSLFARLKRFTRKPFGMILISGAAVYAIVTVIVLFFG</sequence>
<dbReference type="EMBL" id="KC954774">
    <property type="protein sequence ID" value="AIA64723.1"/>
    <property type="molecule type" value="Genomic_DNA"/>
</dbReference>
<organism evidence="2 3">
    <name type="scientific">Cronobacter phage CR8</name>
    <dbReference type="NCBI Taxonomy" id="1327934"/>
    <lineage>
        <taxon>Viruses</taxon>
        <taxon>Duplodnaviria</taxon>
        <taxon>Heunggongvirae</taxon>
        <taxon>Uroviricota</taxon>
        <taxon>Caudoviricetes</taxon>
        <taxon>Vequintavirinae</taxon>
        <taxon>Certrevirus</taxon>
        <taxon>Certrevirus CR8</taxon>
    </lineage>
</organism>
<feature type="transmembrane region" description="Helical" evidence="1">
    <location>
        <begin position="125"/>
        <end position="146"/>
    </location>
</feature>
<dbReference type="GeneID" id="19686944"/>
<protein>
    <submittedName>
        <fullName evidence="2">Uncharacterized protein</fullName>
    </submittedName>
</protein>
<dbReference type="KEGG" id="vg:19686944"/>
<evidence type="ECO:0000256" key="1">
    <source>
        <dbReference type="SAM" id="Phobius"/>
    </source>
</evidence>
<keyword evidence="1" id="KW-0812">Transmembrane</keyword>
<keyword evidence="1" id="KW-1133">Transmembrane helix</keyword>
<gene>
    <name evidence="2" type="ORF">CR8_193</name>
</gene>
<name>A0A060AMK7_9CAUD</name>
<reference evidence="2 3" key="1">
    <citation type="submission" date="2013-04" db="EMBL/GenBank/DDBJ databases">
        <title>Complete Genome Sequence of Cronobacter sakazakii Bacteriophage CR8.</title>
        <authorList>
            <person name="Kim Y."/>
            <person name="Shin H."/>
            <person name="Ryu S."/>
        </authorList>
    </citation>
    <scope>NUCLEOTIDE SEQUENCE [LARGE SCALE GENOMIC DNA]</scope>
</reference>
<accession>A0A060AMK7</accession>
<keyword evidence="1" id="KW-0472">Membrane</keyword>
<evidence type="ECO:0000313" key="2">
    <source>
        <dbReference type="EMBL" id="AIA64723.1"/>
    </source>
</evidence>
<evidence type="ECO:0000313" key="3">
    <source>
        <dbReference type="Proteomes" id="UP000026984"/>
    </source>
</evidence>